<evidence type="ECO:0000259" key="8">
    <source>
        <dbReference type="Pfam" id="PF00557"/>
    </source>
</evidence>
<keyword evidence="2 6" id="KW-0031">Aminopeptidase</keyword>
<evidence type="ECO:0000256" key="1">
    <source>
        <dbReference type="ARBA" id="ARBA00002521"/>
    </source>
</evidence>
<evidence type="ECO:0000256" key="4">
    <source>
        <dbReference type="ARBA" id="ARBA00022723"/>
    </source>
</evidence>
<dbReference type="PANTHER" id="PTHR43330">
    <property type="entry name" value="METHIONINE AMINOPEPTIDASE"/>
    <property type="match status" value="1"/>
</dbReference>
<protein>
    <recommendedName>
        <fullName evidence="6 7">Methionine aminopeptidase</fullName>
        <shortName evidence="6">MAP</shortName>
        <shortName evidence="6">MetAP</shortName>
        <ecNumber evidence="6 7">3.4.11.18</ecNumber>
    </recommendedName>
    <alternativeName>
        <fullName evidence="6">Peptidase M</fullName>
    </alternativeName>
</protein>
<evidence type="ECO:0000256" key="2">
    <source>
        <dbReference type="ARBA" id="ARBA00022438"/>
    </source>
</evidence>
<comment type="caution">
    <text evidence="9">The sequence shown here is derived from an EMBL/GenBank/DDBJ whole genome shotgun (WGS) entry which is preliminary data.</text>
</comment>
<dbReference type="AlphaFoldDB" id="A0A2H0W9X5"/>
<feature type="binding site" evidence="6">
    <location>
        <position position="186"/>
    </location>
    <ligand>
        <name>substrate</name>
    </ligand>
</feature>
<comment type="function">
    <text evidence="1 6">Removes the N-terminal methionine from nascent proteins. The N-terminal methionine is often cleaved when the second residue in the primary sequence is small and uncharged (Met-Ala-, Cys, Gly, Pro, Ser, Thr, or Val). Requires deformylation of the N(alpha)-formylated initiator methionine before it can be hydrolyzed.</text>
</comment>
<dbReference type="SUPFAM" id="SSF55920">
    <property type="entry name" value="Creatinase/aminopeptidase"/>
    <property type="match status" value="1"/>
</dbReference>
<feature type="binding site" evidence="6">
    <location>
        <position position="179"/>
    </location>
    <ligand>
        <name>a divalent metal cation</name>
        <dbReference type="ChEBI" id="CHEBI:60240"/>
        <label>2</label>
        <note>catalytic</note>
    </ligand>
</feature>
<dbReference type="InterPro" id="IPR036005">
    <property type="entry name" value="Creatinase/aminopeptidase-like"/>
</dbReference>
<feature type="binding site" evidence="6">
    <location>
        <position position="94"/>
    </location>
    <ligand>
        <name>a divalent metal cation</name>
        <dbReference type="ChEBI" id="CHEBI:60240"/>
        <label>1</label>
    </ligand>
</feature>
<reference evidence="10" key="1">
    <citation type="submission" date="2017-09" db="EMBL/GenBank/DDBJ databases">
        <title>Depth-based differentiation of microbial function through sediment-hosted aquifers and enrichment of novel symbionts in the deep terrestrial subsurface.</title>
        <authorList>
            <person name="Probst A.J."/>
            <person name="Ladd B."/>
            <person name="Jarett J.K."/>
            <person name="Geller-Mcgrath D.E."/>
            <person name="Sieber C.M.K."/>
            <person name="Emerson J.B."/>
            <person name="Anantharaman K."/>
            <person name="Thomas B.C."/>
            <person name="Malmstrom R."/>
            <person name="Stieglmeier M."/>
            <person name="Klingl A."/>
            <person name="Woyke T."/>
            <person name="Ryan C.M."/>
            <person name="Banfield J.F."/>
        </authorList>
    </citation>
    <scope>NUCLEOTIDE SEQUENCE [LARGE SCALE GENOMIC DNA]</scope>
</reference>
<keyword evidence="5 6" id="KW-0378">Hydrolase</keyword>
<evidence type="ECO:0000256" key="5">
    <source>
        <dbReference type="ARBA" id="ARBA00022801"/>
    </source>
</evidence>
<gene>
    <name evidence="6 9" type="primary">map</name>
    <name evidence="9" type="ORF">COT75_05305</name>
</gene>
<dbReference type="EC" id="3.4.11.18" evidence="6 7"/>
<feature type="binding site" evidence="6">
    <location>
        <position position="214"/>
    </location>
    <ligand>
        <name>a divalent metal cation</name>
        <dbReference type="ChEBI" id="CHEBI:60240"/>
        <label>2</label>
        <note>catalytic</note>
    </ligand>
</feature>
<keyword evidence="4 6" id="KW-0479">Metal-binding</keyword>
<evidence type="ECO:0000256" key="3">
    <source>
        <dbReference type="ARBA" id="ARBA00022670"/>
    </source>
</evidence>
<feature type="binding site" evidence="6">
    <location>
        <position position="245"/>
    </location>
    <ligand>
        <name>a divalent metal cation</name>
        <dbReference type="ChEBI" id="CHEBI:60240"/>
        <label>1</label>
    </ligand>
</feature>
<dbReference type="PANTHER" id="PTHR43330:SF27">
    <property type="entry name" value="METHIONINE AMINOPEPTIDASE"/>
    <property type="match status" value="1"/>
</dbReference>
<evidence type="ECO:0000256" key="7">
    <source>
        <dbReference type="RuleBase" id="RU003653"/>
    </source>
</evidence>
<dbReference type="Gene3D" id="3.90.230.10">
    <property type="entry name" value="Creatinase/methionine aminopeptidase superfamily"/>
    <property type="match status" value="1"/>
</dbReference>
<evidence type="ECO:0000313" key="10">
    <source>
        <dbReference type="Proteomes" id="UP000230093"/>
    </source>
</evidence>
<dbReference type="InterPro" id="IPR001714">
    <property type="entry name" value="Pept_M24_MAP"/>
</dbReference>
<dbReference type="Pfam" id="PF00557">
    <property type="entry name" value="Peptidase_M24"/>
    <property type="match status" value="1"/>
</dbReference>
<comment type="subunit">
    <text evidence="6">Monomer.</text>
</comment>
<evidence type="ECO:0000256" key="6">
    <source>
        <dbReference type="HAMAP-Rule" id="MF_01974"/>
    </source>
</evidence>
<feature type="binding site" evidence="6">
    <location>
        <position position="105"/>
    </location>
    <ligand>
        <name>a divalent metal cation</name>
        <dbReference type="ChEBI" id="CHEBI:60240"/>
        <label>1</label>
    </ligand>
</feature>
<dbReference type="PRINTS" id="PR00599">
    <property type="entry name" value="MAPEPTIDASE"/>
</dbReference>
<feature type="binding site" evidence="6">
    <location>
        <position position="77"/>
    </location>
    <ligand>
        <name>substrate</name>
    </ligand>
</feature>
<accession>A0A2H0W9X5</accession>
<sequence>MSLVKTSKQIQIMKKGGEKLASILKELTKLIKPGVNLLAVEAKAMSLIKESGGKAGFARVPGYNWATCLNVNEDIVHGIPRDYLIKDGDVVNIDIGLYYKGFNSDMSGTMLVKDSKRKRSLKENLKEKEIEAFLNVGRRALKEAISVAQPGNRVGHISKKIQSIVEGAGFSCAQNLTGHGIGQKLHELPSIPCVLRSLLEETLLLKEGMTLAIEVIYSMGKADLVNLPDKWTIKTKDDKISAVFEETIALKKDGSLILTKLPKSLLTG</sequence>
<dbReference type="InterPro" id="IPR000994">
    <property type="entry name" value="Pept_M24"/>
</dbReference>
<dbReference type="Proteomes" id="UP000230093">
    <property type="component" value="Unassembled WGS sequence"/>
</dbReference>
<dbReference type="GO" id="GO:0046872">
    <property type="term" value="F:metal ion binding"/>
    <property type="evidence" value="ECO:0007669"/>
    <property type="project" value="UniProtKB-UniRule"/>
</dbReference>
<feature type="binding site" evidence="6">
    <location>
        <position position="245"/>
    </location>
    <ligand>
        <name>a divalent metal cation</name>
        <dbReference type="ChEBI" id="CHEBI:60240"/>
        <label>2</label>
        <note>catalytic</note>
    </ligand>
</feature>
<dbReference type="GO" id="GO:0004239">
    <property type="term" value="F:initiator methionyl aminopeptidase activity"/>
    <property type="evidence" value="ECO:0007669"/>
    <property type="project" value="UniProtKB-UniRule"/>
</dbReference>
<comment type="cofactor">
    <cofactor evidence="6">
        <name>Co(2+)</name>
        <dbReference type="ChEBI" id="CHEBI:48828"/>
    </cofactor>
    <cofactor evidence="6">
        <name>Zn(2+)</name>
        <dbReference type="ChEBI" id="CHEBI:29105"/>
    </cofactor>
    <cofactor evidence="6">
        <name>Mn(2+)</name>
        <dbReference type="ChEBI" id="CHEBI:29035"/>
    </cofactor>
    <cofactor evidence="6">
        <name>Fe(2+)</name>
        <dbReference type="ChEBI" id="CHEBI:29033"/>
    </cofactor>
    <text evidence="6">Binds 2 divalent metal cations per subunit. Has a high-affinity and a low affinity metal-binding site. The true nature of the physiological cofactor is under debate. The enzyme is active with cobalt, zinc, manganese or divalent iron ions. Most likely, methionine aminopeptidases function as mononuclear Fe(2+)-metalloproteases under physiological conditions, and the catalytically relevant metal-binding site has been assigned to the histidine-containing high-affinity site.</text>
</comment>
<evidence type="ECO:0000313" key="9">
    <source>
        <dbReference type="EMBL" id="PIS08728.1"/>
    </source>
</evidence>
<comment type="catalytic activity">
    <reaction evidence="6 7">
        <text>Release of N-terminal amino acids, preferentially methionine, from peptides and arylamides.</text>
        <dbReference type="EC" id="3.4.11.18"/>
    </reaction>
</comment>
<dbReference type="GO" id="GO:0005829">
    <property type="term" value="C:cytosol"/>
    <property type="evidence" value="ECO:0007669"/>
    <property type="project" value="TreeGrafter"/>
</dbReference>
<feature type="binding site" evidence="6">
    <location>
        <position position="105"/>
    </location>
    <ligand>
        <name>a divalent metal cation</name>
        <dbReference type="ChEBI" id="CHEBI:60240"/>
        <label>2</label>
        <note>catalytic</note>
    </ligand>
</feature>
<dbReference type="GO" id="GO:0070006">
    <property type="term" value="F:metalloaminopeptidase activity"/>
    <property type="evidence" value="ECO:0007669"/>
    <property type="project" value="UniProtKB-UniRule"/>
</dbReference>
<keyword evidence="3 6" id="KW-0645">Protease</keyword>
<dbReference type="NCBIfam" id="TIGR00500">
    <property type="entry name" value="met_pdase_I"/>
    <property type="match status" value="1"/>
</dbReference>
<comment type="similarity">
    <text evidence="6">Belongs to the peptidase M24A family. Methionine aminopeptidase type 1 subfamily.</text>
</comment>
<dbReference type="EMBL" id="PEZT01000029">
    <property type="protein sequence ID" value="PIS08728.1"/>
    <property type="molecule type" value="Genomic_DNA"/>
</dbReference>
<dbReference type="InterPro" id="IPR002467">
    <property type="entry name" value="Pept_M24A_MAP1"/>
</dbReference>
<dbReference type="HAMAP" id="MF_01974">
    <property type="entry name" value="MetAP_1"/>
    <property type="match status" value="1"/>
</dbReference>
<proteinExistence type="inferred from homology"/>
<feature type="domain" description="Peptidase M24" evidence="8">
    <location>
        <begin position="12"/>
        <end position="250"/>
    </location>
</feature>
<organism evidence="9 10">
    <name type="scientific">Candidatus Beckwithbacteria bacterium CG10_big_fil_rev_8_21_14_0_10_34_10</name>
    <dbReference type="NCBI Taxonomy" id="1974495"/>
    <lineage>
        <taxon>Bacteria</taxon>
        <taxon>Candidatus Beckwithiibacteriota</taxon>
    </lineage>
</organism>
<dbReference type="GO" id="GO:0006508">
    <property type="term" value="P:proteolysis"/>
    <property type="evidence" value="ECO:0007669"/>
    <property type="project" value="UniProtKB-KW"/>
</dbReference>
<name>A0A2H0W9X5_9BACT</name>